<gene>
    <name evidence="2" type="ORF">PTT_15207</name>
</gene>
<dbReference type="AlphaFoldDB" id="E3RZR0"/>
<dbReference type="KEGG" id="pte:PTT_15207"/>
<feature type="region of interest" description="Disordered" evidence="1">
    <location>
        <begin position="170"/>
        <end position="254"/>
    </location>
</feature>
<feature type="compositionally biased region" description="Basic and acidic residues" evidence="1">
    <location>
        <begin position="212"/>
        <end position="227"/>
    </location>
</feature>
<feature type="compositionally biased region" description="Polar residues" evidence="1">
    <location>
        <begin position="7"/>
        <end position="19"/>
    </location>
</feature>
<evidence type="ECO:0000313" key="2">
    <source>
        <dbReference type="EMBL" id="EFQ88787.1"/>
    </source>
</evidence>
<reference evidence="2 3" key="1">
    <citation type="journal article" date="2010" name="Genome Biol.">
        <title>A first genome assembly of the barley fungal pathogen Pyrenophora teres f. teres.</title>
        <authorList>
            <person name="Ellwood S.R."/>
            <person name="Liu Z."/>
            <person name="Syme R.A."/>
            <person name="Lai Z."/>
            <person name="Hane J.K."/>
            <person name="Keiper F."/>
            <person name="Moffat C.S."/>
            <person name="Oliver R.P."/>
            <person name="Friesen T.L."/>
        </authorList>
    </citation>
    <scope>NUCLEOTIDE SEQUENCE [LARGE SCALE GENOMIC DNA]</scope>
    <source>
        <strain evidence="2 3">0-1</strain>
    </source>
</reference>
<feature type="region of interest" description="Disordered" evidence="1">
    <location>
        <begin position="1"/>
        <end position="59"/>
    </location>
</feature>
<dbReference type="HOGENOM" id="CLU_1205290_0_0_1"/>
<evidence type="ECO:0000256" key="1">
    <source>
        <dbReference type="SAM" id="MobiDB-lite"/>
    </source>
</evidence>
<dbReference type="OrthoDB" id="3679762at2759"/>
<organism evidence="3">
    <name type="scientific">Pyrenophora teres f. teres (strain 0-1)</name>
    <name type="common">Barley net blotch fungus</name>
    <name type="synonym">Drechslera teres f. teres</name>
    <dbReference type="NCBI Taxonomy" id="861557"/>
    <lineage>
        <taxon>Eukaryota</taxon>
        <taxon>Fungi</taxon>
        <taxon>Dikarya</taxon>
        <taxon>Ascomycota</taxon>
        <taxon>Pezizomycotina</taxon>
        <taxon>Dothideomycetes</taxon>
        <taxon>Pleosporomycetidae</taxon>
        <taxon>Pleosporales</taxon>
        <taxon>Pleosporineae</taxon>
        <taxon>Pleosporaceae</taxon>
        <taxon>Pyrenophora</taxon>
    </lineage>
</organism>
<accession>E3RZR0</accession>
<feature type="compositionally biased region" description="Polar residues" evidence="1">
    <location>
        <begin position="188"/>
        <end position="198"/>
    </location>
</feature>
<name>E3RZR0_PYRTT</name>
<keyword evidence="3" id="KW-1185">Reference proteome</keyword>
<dbReference type="EMBL" id="GL536180">
    <property type="protein sequence ID" value="EFQ88787.1"/>
    <property type="molecule type" value="Genomic_DNA"/>
</dbReference>
<protein>
    <submittedName>
        <fullName evidence="2">Uncharacterized protein</fullName>
    </submittedName>
</protein>
<evidence type="ECO:0000313" key="3">
    <source>
        <dbReference type="Proteomes" id="UP000001067"/>
    </source>
</evidence>
<proteinExistence type="predicted"/>
<sequence>MVGDRSIQVSGEYQWTHPNQSREDSYGMYQSPYPDLGQQSQYDFNTSNDSGTNIPNNREEVVSAPPATLQYFEDGHRSLRPGNEIFVNYHSLPTGDYRTLTAVPTSANIAASQDPEDDSYHVPNIFDLSEPQEEAEEEVNLEFDPPLTHYAELRDDLPIGYVWLPPSSPKPMARETTPEQEEAAPVTPKNQTRFMASNKTKRRKNVKFVTPEVEKTQKRETTAEYQKRFTSPLSEELSDAPDGLLTPETRRKLF</sequence>
<feature type="compositionally biased region" description="Polar residues" evidence="1">
    <location>
        <begin position="37"/>
        <end position="56"/>
    </location>
</feature>
<dbReference type="Proteomes" id="UP000001067">
    <property type="component" value="Unassembled WGS sequence"/>
</dbReference>